<evidence type="ECO:0000313" key="2">
    <source>
        <dbReference type="EMBL" id="KAJ1114518.1"/>
    </source>
</evidence>
<protein>
    <submittedName>
        <fullName evidence="2">Uncharacterized protein</fullName>
    </submittedName>
</protein>
<keyword evidence="3" id="KW-1185">Reference proteome</keyword>
<evidence type="ECO:0000256" key="1">
    <source>
        <dbReference type="SAM" id="MobiDB-lite"/>
    </source>
</evidence>
<dbReference type="EMBL" id="JANPWB010000012">
    <property type="protein sequence ID" value="KAJ1114518.1"/>
    <property type="molecule type" value="Genomic_DNA"/>
</dbReference>
<accession>A0AAV7NEI1</accession>
<comment type="caution">
    <text evidence="2">The sequence shown here is derived from an EMBL/GenBank/DDBJ whole genome shotgun (WGS) entry which is preliminary data.</text>
</comment>
<organism evidence="2 3">
    <name type="scientific">Pleurodeles waltl</name>
    <name type="common">Iberian ribbed newt</name>
    <dbReference type="NCBI Taxonomy" id="8319"/>
    <lineage>
        <taxon>Eukaryota</taxon>
        <taxon>Metazoa</taxon>
        <taxon>Chordata</taxon>
        <taxon>Craniata</taxon>
        <taxon>Vertebrata</taxon>
        <taxon>Euteleostomi</taxon>
        <taxon>Amphibia</taxon>
        <taxon>Batrachia</taxon>
        <taxon>Caudata</taxon>
        <taxon>Salamandroidea</taxon>
        <taxon>Salamandridae</taxon>
        <taxon>Pleurodelinae</taxon>
        <taxon>Pleurodeles</taxon>
    </lineage>
</organism>
<gene>
    <name evidence="2" type="ORF">NDU88_002754</name>
</gene>
<name>A0AAV7NEI1_PLEWA</name>
<dbReference type="AlphaFoldDB" id="A0AAV7NEI1"/>
<reference evidence="2" key="1">
    <citation type="journal article" date="2022" name="bioRxiv">
        <title>Sequencing and chromosome-scale assembly of the giantPleurodeles waltlgenome.</title>
        <authorList>
            <person name="Brown T."/>
            <person name="Elewa A."/>
            <person name="Iarovenko S."/>
            <person name="Subramanian E."/>
            <person name="Araus A.J."/>
            <person name="Petzold A."/>
            <person name="Susuki M."/>
            <person name="Suzuki K.-i.T."/>
            <person name="Hayashi T."/>
            <person name="Toyoda A."/>
            <person name="Oliveira C."/>
            <person name="Osipova E."/>
            <person name="Leigh N.D."/>
            <person name="Simon A."/>
            <person name="Yun M.H."/>
        </authorList>
    </citation>
    <scope>NUCLEOTIDE SEQUENCE</scope>
    <source>
        <strain evidence="2">20211129_DDA</strain>
        <tissue evidence="2">Liver</tissue>
    </source>
</reference>
<dbReference type="Proteomes" id="UP001066276">
    <property type="component" value="Chromosome 8"/>
</dbReference>
<evidence type="ECO:0000313" key="3">
    <source>
        <dbReference type="Proteomes" id="UP001066276"/>
    </source>
</evidence>
<feature type="region of interest" description="Disordered" evidence="1">
    <location>
        <begin position="16"/>
        <end position="50"/>
    </location>
</feature>
<sequence>MEERRRRRMLRCSRYTTADFGETTQESMRSGGAEGERRGSNQKSRCQSLRWLPASINDRKRAAEDSIIAFSNQKVDP</sequence>
<proteinExistence type="predicted"/>